<evidence type="ECO:0000259" key="3">
    <source>
        <dbReference type="Pfam" id="PF00296"/>
    </source>
</evidence>
<dbReference type="InterPro" id="IPR011251">
    <property type="entry name" value="Luciferase-like_dom"/>
</dbReference>
<protein>
    <submittedName>
        <fullName evidence="4">Limonene 1,2-monooxygenase</fullName>
        <ecNumber evidence="4">1.14.13.107</ecNumber>
    </submittedName>
</protein>
<dbReference type="AlphaFoldDB" id="A0A2C9D5S6"/>
<keyword evidence="5" id="KW-1185">Reference proteome</keyword>
<evidence type="ECO:0000256" key="1">
    <source>
        <dbReference type="ARBA" id="ARBA00007789"/>
    </source>
</evidence>
<dbReference type="InterPro" id="IPR036661">
    <property type="entry name" value="Luciferase-like_sf"/>
</dbReference>
<keyword evidence="4" id="KW-0560">Oxidoreductase</keyword>
<dbReference type="NCBIfam" id="TIGR03558">
    <property type="entry name" value="oxido_grp_1"/>
    <property type="match status" value="1"/>
</dbReference>
<dbReference type="PANTHER" id="PTHR30137:SF20">
    <property type="entry name" value="N-ACETYL-S-ALKYLCYSTEINE MONOOXYGENASE"/>
    <property type="match status" value="1"/>
</dbReference>
<accession>A0A2C9D5S6</accession>
<feature type="region of interest" description="Disordered" evidence="2">
    <location>
        <begin position="347"/>
        <end position="366"/>
    </location>
</feature>
<dbReference type="InterPro" id="IPR019949">
    <property type="entry name" value="CmoO-like"/>
</dbReference>
<dbReference type="SUPFAM" id="SSF51679">
    <property type="entry name" value="Bacterial luciferase-like"/>
    <property type="match status" value="1"/>
</dbReference>
<name>A0A2C9D5S6_9HYPH</name>
<keyword evidence="4" id="KW-0503">Monooxygenase</keyword>
<proteinExistence type="predicted"/>
<dbReference type="Proteomes" id="UP000223606">
    <property type="component" value="Chromosome 1"/>
</dbReference>
<dbReference type="KEGG" id="hdi:HDIA_2126"/>
<sequence>MRLSVLDQSILASGRSAADAIRETLALAKSCETFGYHRFWVSEHHGYPGLAGSAPEVLLGAVAAATSSIRIGSAATILAHVSPLKAAEQAFVLGALAPGRVDIGLGRGPGADRATIYALRPEAMDDPLAVIGFDRFGNEAADVVELLGSGSFAGGHPFAGVRAVPGPEEGSEGPEPWIVGGTPRTARLAGQLGLPYAFAHFVADGAGGEETVEAYRAAFVPSRYRRTPYLAVSAFAAAAPTEAEADGLYRSYAWWRSARDKGRFVAIDPVGQAGKDPATEPDRPVDRKFFGTAETVLASLEALAGHYGADEIVVQAPVHNFRARVRSLKLMAEAAGLGARRQSSIPPETYLSGAGLSPTRLMEPSR</sequence>
<dbReference type="PANTHER" id="PTHR30137">
    <property type="entry name" value="LUCIFERASE-LIKE MONOOXYGENASE"/>
    <property type="match status" value="1"/>
</dbReference>
<dbReference type="GO" id="GO:0005829">
    <property type="term" value="C:cytosol"/>
    <property type="evidence" value="ECO:0007669"/>
    <property type="project" value="TreeGrafter"/>
</dbReference>
<reference evidence="5" key="1">
    <citation type="submission" date="2017-09" db="EMBL/GenBank/DDBJ databases">
        <title>Genome sequence of Nannocystis excedens DSM 71.</title>
        <authorList>
            <person name="Blom J."/>
        </authorList>
    </citation>
    <scope>NUCLEOTIDE SEQUENCE [LARGE SCALE GENOMIC DNA]</scope>
    <source>
        <strain evidence="5">type strain: E19</strain>
    </source>
</reference>
<dbReference type="RefSeq" id="WP_099556142.1">
    <property type="nucleotide sequence ID" value="NZ_LT960614.1"/>
</dbReference>
<dbReference type="InterPro" id="IPR050766">
    <property type="entry name" value="Bact_Lucif_Oxidored"/>
</dbReference>
<organism evidence="4 5">
    <name type="scientific">Hartmannibacter diazotrophicus</name>
    <dbReference type="NCBI Taxonomy" id="1482074"/>
    <lineage>
        <taxon>Bacteria</taxon>
        <taxon>Pseudomonadati</taxon>
        <taxon>Pseudomonadota</taxon>
        <taxon>Alphaproteobacteria</taxon>
        <taxon>Hyphomicrobiales</taxon>
        <taxon>Pleomorphomonadaceae</taxon>
        <taxon>Hartmannibacter</taxon>
    </lineage>
</organism>
<feature type="domain" description="Luciferase-like" evidence="3">
    <location>
        <begin position="1"/>
        <end position="301"/>
    </location>
</feature>
<dbReference type="OrthoDB" id="9780518at2"/>
<dbReference type="GO" id="GO:0052601">
    <property type="term" value="F:limonene 1,2-monooxygenase [NAD(P)H) activity"/>
    <property type="evidence" value="ECO:0007669"/>
    <property type="project" value="UniProtKB-EC"/>
</dbReference>
<evidence type="ECO:0000313" key="5">
    <source>
        <dbReference type="Proteomes" id="UP000223606"/>
    </source>
</evidence>
<dbReference type="Pfam" id="PF00296">
    <property type="entry name" value="Bac_luciferase"/>
    <property type="match status" value="1"/>
</dbReference>
<comment type="similarity">
    <text evidence="1">To bacterial alkanal monooxygenase alpha and beta chains.</text>
</comment>
<evidence type="ECO:0000256" key="2">
    <source>
        <dbReference type="SAM" id="MobiDB-lite"/>
    </source>
</evidence>
<gene>
    <name evidence="4" type="primary">limB_1</name>
    <name evidence="4" type="ORF">HDIA_2126</name>
</gene>
<dbReference type="EMBL" id="LT960614">
    <property type="protein sequence ID" value="SON55667.1"/>
    <property type="molecule type" value="Genomic_DNA"/>
</dbReference>
<dbReference type="Gene3D" id="3.20.20.30">
    <property type="entry name" value="Luciferase-like domain"/>
    <property type="match status" value="1"/>
</dbReference>
<dbReference type="EC" id="1.14.13.107" evidence="4"/>
<evidence type="ECO:0000313" key="4">
    <source>
        <dbReference type="EMBL" id="SON55667.1"/>
    </source>
</evidence>